<organism evidence="3">
    <name type="scientific">Camponotus floridanus</name>
    <name type="common">Florida carpenter ant</name>
    <dbReference type="NCBI Taxonomy" id="104421"/>
    <lineage>
        <taxon>Eukaryota</taxon>
        <taxon>Metazoa</taxon>
        <taxon>Ecdysozoa</taxon>
        <taxon>Arthropoda</taxon>
        <taxon>Hexapoda</taxon>
        <taxon>Insecta</taxon>
        <taxon>Pterygota</taxon>
        <taxon>Neoptera</taxon>
        <taxon>Endopterygota</taxon>
        <taxon>Hymenoptera</taxon>
        <taxon>Apocrita</taxon>
        <taxon>Aculeata</taxon>
        <taxon>Formicoidea</taxon>
        <taxon>Formicidae</taxon>
        <taxon>Formicinae</taxon>
        <taxon>Camponotus</taxon>
    </lineage>
</organism>
<evidence type="ECO:0000313" key="3">
    <source>
        <dbReference type="Proteomes" id="UP000000311"/>
    </source>
</evidence>
<keyword evidence="1" id="KW-0472">Membrane</keyword>
<dbReference type="Proteomes" id="UP000000311">
    <property type="component" value="Unassembled WGS sequence"/>
</dbReference>
<protein>
    <submittedName>
        <fullName evidence="2">Uncharacterized protein</fullName>
    </submittedName>
</protein>
<feature type="transmembrane region" description="Helical" evidence="1">
    <location>
        <begin position="6"/>
        <end position="25"/>
    </location>
</feature>
<reference evidence="2 3" key="1">
    <citation type="journal article" date="2010" name="Science">
        <title>Genomic comparison of the ants Camponotus floridanus and Harpegnathos saltator.</title>
        <authorList>
            <person name="Bonasio R."/>
            <person name="Zhang G."/>
            <person name="Ye C."/>
            <person name="Mutti N.S."/>
            <person name="Fang X."/>
            <person name="Qin N."/>
            <person name="Donahue G."/>
            <person name="Yang P."/>
            <person name="Li Q."/>
            <person name="Li C."/>
            <person name="Zhang P."/>
            <person name="Huang Z."/>
            <person name="Berger S.L."/>
            <person name="Reinberg D."/>
            <person name="Wang J."/>
            <person name="Liebig J."/>
        </authorList>
    </citation>
    <scope>NUCLEOTIDE SEQUENCE [LARGE SCALE GENOMIC DNA]</scope>
    <source>
        <strain evidence="3">C129</strain>
    </source>
</reference>
<feature type="non-terminal residue" evidence="2">
    <location>
        <position position="1"/>
    </location>
</feature>
<name>E2AAY6_CAMFO</name>
<proteinExistence type="predicted"/>
<dbReference type="InParanoid" id="E2AAY6"/>
<dbReference type="EMBL" id="GL438216">
    <property type="protein sequence ID" value="EFN69404.1"/>
    <property type="molecule type" value="Genomic_DNA"/>
</dbReference>
<evidence type="ECO:0000313" key="2">
    <source>
        <dbReference type="EMBL" id="EFN69404.1"/>
    </source>
</evidence>
<evidence type="ECO:0000256" key="1">
    <source>
        <dbReference type="SAM" id="Phobius"/>
    </source>
</evidence>
<accession>E2AAY6</accession>
<feature type="non-terminal residue" evidence="2">
    <location>
        <position position="26"/>
    </location>
</feature>
<keyword evidence="1" id="KW-1133">Transmembrane helix</keyword>
<dbReference type="AlphaFoldDB" id="E2AAY6"/>
<sequence>YVFLLINVTCHITDIILILYCFYIIY</sequence>
<keyword evidence="3" id="KW-1185">Reference proteome</keyword>
<keyword evidence="1" id="KW-0812">Transmembrane</keyword>
<gene>
    <name evidence="2" type="ORF">EAG_11426</name>
</gene>